<dbReference type="PROSITE" id="PS50893">
    <property type="entry name" value="ABC_TRANSPORTER_2"/>
    <property type="match status" value="1"/>
</dbReference>
<dbReference type="PANTHER" id="PTHR43297">
    <property type="entry name" value="OLIGOPEPTIDE TRANSPORT ATP-BINDING PROTEIN APPD"/>
    <property type="match status" value="1"/>
</dbReference>
<keyword evidence="7" id="KW-0472">Membrane</keyword>
<dbReference type="InterPro" id="IPR003439">
    <property type="entry name" value="ABC_transporter-like_ATP-bd"/>
</dbReference>
<evidence type="ECO:0000313" key="9">
    <source>
        <dbReference type="EMBL" id="TKR27191.1"/>
    </source>
</evidence>
<dbReference type="InterPro" id="IPR027417">
    <property type="entry name" value="P-loop_NTPase"/>
</dbReference>
<reference evidence="9 10" key="1">
    <citation type="submission" date="2019-05" db="EMBL/GenBank/DDBJ databases">
        <title>Genome sequence of Cellulomonas hominis strain CS1.</title>
        <authorList>
            <person name="Belmont J."/>
            <person name="Maclea K.S."/>
        </authorList>
    </citation>
    <scope>NUCLEOTIDE SEQUENCE [LARGE SCALE GENOMIC DNA]</scope>
    <source>
        <strain evidence="9 10">CS1</strain>
    </source>
</reference>
<evidence type="ECO:0000256" key="5">
    <source>
        <dbReference type="ARBA" id="ARBA00022741"/>
    </source>
</evidence>
<dbReference type="SMART" id="SM00382">
    <property type="entry name" value="AAA"/>
    <property type="match status" value="1"/>
</dbReference>
<dbReference type="CDD" id="cd03257">
    <property type="entry name" value="ABC_NikE_OppD_transporters"/>
    <property type="match status" value="1"/>
</dbReference>
<dbReference type="InterPro" id="IPR003593">
    <property type="entry name" value="AAA+_ATPase"/>
</dbReference>
<feature type="domain" description="ABC transporter" evidence="8">
    <location>
        <begin position="8"/>
        <end position="251"/>
    </location>
</feature>
<evidence type="ECO:0000259" key="8">
    <source>
        <dbReference type="PROSITE" id="PS50893"/>
    </source>
</evidence>
<dbReference type="PANTHER" id="PTHR43297:SF2">
    <property type="entry name" value="DIPEPTIDE TRANSPORT ATP-BINDING PROTEIN DPPD"/>
    <property type="match status" value="1"/>
</dbReference>
<dbReference type="Pfam" id="PF00005">
    <property type="entry name" value="ABC_tran"/>
    <property type="match status" value="1"/>
</dbReference>
<evidence type="ECO:0000256" key="4">
    <source>
        <dbReference type="ARBA" id="ARBA00022475"/>
    </source>
</evidence>
<evidence type="ECO:0000256" key="6">
    <source>
        <dbReference type="ARBA" id="ARBA00022840"/>
    </source>
</evidence>
<dbReference type="GO" id="GO:0016887">
    <property type="term" value="F:ATP hydrolysis activity"/>
    <property type="evidence" value="ECO:0007669"/>
    <property type="project" value="InterPro"/>
</dbReference>
<dbReference type="GO" id="GO:0005886">
    <property type="term" value="C:plasma membrane"/>
    <property type="evidence" value="ECO:0007669"/>
    <property type="project" value="UniProtKB-SubCell"/>
</dbReference>
<dbReference type="RefSeq" id="WP_154727956.1">
    <property type="nucleotide sequence ID" value="NZ_SZYE01000005.1"/>
</dbReference>
<dbReference type="InterPro" id="IPR017871">
    <property type="entry name" value="ABC_transporter-like_CS"/>
</dbReference>
<evidence type="ECO:0000256" key="2">
    <source>
        <dbReference type="ARBA" id="ARBA00005417"/>
    </source>
</evidence>
<protein>
    <submittedName>
        <fullName evidence="9">ABC transporter ATP-binding protein</fullName>
    </submittedName>
</protein>
<evidence type="ECO:0000256" key="7">
    <source>
        <dbReference type="ARBA" id="ARBA00023136"/>
    </source>
</evidence>
<comment type="caution">
    <text evidence="9">The sequence shown here is derived from an EMBL/GenBank/DDBJ whole genome shotgun (WGS) entry which is preliminary data.</text>
</comment>
<organism evidence="9 10">
    <name type="scientific">Cellulomonas hominis</name>
    <dbReference type="NCBI Taxonomy" id="156981"/>
    <lineage>
        <taxon>Bacteria</taxon>
        <taxon>Bacillati</taxon>
        <taxon>Actinomycetota</taxon>
        <taxon>Actinomycetes</taxon>
        <taxon>Micrococcales</taxon>
        <taxon>Cellulomonadaceae</taxon>
        <taxon>Cellulomonas</taxon>
    </lineage>
</organism>
<comment type="subcellular location">
    <subcellularLocation>
        <location evidence="1">Cell membrane</location>
        <topology evidence="1">Peripheral membrane protein</topology>
    </subcellularLocation>
</comment>
<dbReference type="InterPro" id="IPR050388">
    <property type="entry name" value="ABC_Ni/Peptide_Import"/>
</dbReference>
<dbReference type="PROSITE" id="PS00211">
    <property type="entry name" value="ABC_TRANSPORTER_1"/>
    <property type="match status" value="1"/>
</dbReference>
<dbReference type="OrthoDB" id="8481147at2"/>
<dbReference type="EMBL" id="SZYE01000005">
    <property type="protein sequence ID" value="TKR27191.1"/>
    <property type="molecule type" value="Genomic_DNA"/>
</dbReference>
<keyword evidence="3" id="KW-0813">Transport</keyword>
<dbReference type="Proteomes" id="UP000308121">
    <property type="component" value="Unassembled WGS sequence"/>
</dbReference>
<sequence>MTAAAPLVAVRDLVVRYGDRTVSAVPALDVRPGQCVAVVGESGSGKSTLLLAVLGLLNGSPARVSGSVVVGGTEMVGASERTARGVRGSAVALVLQSPQGSLNPTMRLGRLVRHALRRHGVRGAEAQRRVAAALEAVRLPADIVDRYPHEVSGGQAQRFAIATAVALGAPVIAADEPTSALDVTVQAEVMAVLDGLRREQGTAVLLVSHDLALVSTVADHVVVMQDGAVVDAGDVDHVLHRSTVPYTRALLDAVPRLGRTAPATTQEATGA</sequence>
<gene>
    <name evidence="9" type="ORF">FA014_01560</name>
</gene>
<evidence type="ECO:0000256" key="3">
    <source>
        <dbReference type="ARBA" id="ARBA00022448"/>
    </source>
</evidence>
<evidence type="ECO:0000256" key="1">
    <source>
        <dbReference type="ARBA" id="ARBA00004202"/>
    </source>
</evidence>
<keyword evidence="5" id="KW-0547">Nucleotide-binding</keyword>
<dbReference type="GO" id="GO:0005524">
    <property type="term" value="F:ATP binding"/>
    <property type="evidence" value="ECO:0007669"/>
    <property type="project" value="UniProtKB-KW"/>
</dbReference>
<keyword evidence="4" id="KW-1003">Cell membrane</keyword>
<evidence type="ECO:0000313" key="10">
    <source>
        <dbReference type="Proteomes" id="UP000308121"/>
    </source>
</evidence>
<keyword evidence="6 9" id="KW-0067">ATP-binding</keyword>
<dbReference type="AlphaFoldDB" id="A0A7Z8K3W4"/>
<dbReference type="Gene3D" id="3.40.50.300">
    <property type="entry name" value="P-loop containing nucleotide triphosphate hydrolases"/>
    <property type="match status" value="1"/>
</dbReference>
<name>A0A7Z8K3W4_9CELL</name>
<comment type="similarity">
    <text evidence="2">Belongs to the ABC transporter superfamily.</text>
</comment>
<accession>A0A7Z8K3W4</accession>
<dbReference type="SUPFAM" id="SSF52540">
    <property type="entry name" value="P-loop containing nucleoside triphosphate hydrolases"/>
    <property type="match status" value="1"/>
</dbReference>
<proteinExistence type="inferred from homology"/>